<keyword evidence="3" id="KW-1185">Reference proteome</keyword>
<dbReference type="NCBIfam" id="TIGR04370">
    <property type="entry name" value="glyco_rpt_poly"/>
    <property type="match status" value="1"/>
</dbReference>
<feature type="transmembrane region" description="Helical" evidence="1">
    <location>
        <begin position="180"/>
        <end position="197"/>
    </location>
</feature>
<evidence type="ECO:0000313" key="2">
    <source>
        <dbReference type="EMBL" id="MFD1601610.1"/>
    </source>
</evidence>
<reference evidence="3" key="1">
    <citation type="journal article" date="2019" name="Int. J. Syst. Evol. Microbiol.">
        <title>The Global Catalogue of Microorganisms (GCM) 10K type strain sequencing project: providing services to taxonomists for standard genome sequencing and annotation.</title>
        <authorList>
            <consortium name="The Broad Institute Genomics Platform"/>
            <consortium name="The Broad Institute Genome Sequencing Center for Infectious Disease"/>
            <person name="Wu L."/>
            <person name="Ma J."/>
        </authorList>
    </citation>
    <scope>NUCLEOTIDE SEQUENCE [LARGE SCALE GENOMIC DNA]</scope>
    <source>
        <strain evidence="3">CCUG 70865</strain>
    </source>
</reference>
<comment type="caution">
    <text evidence="2">The sequence shown here is derived from an EMBL/GenBank/DDBJ whole genome shotgun (WGS) entry which is preliminary data.</text>
</comment>
<feature type="transmembrane region" description="Helical" evidence="1">
    <location>
        <begin position="108"/>
        <end position="131"/>
    </location>
</feature>
<gene>
    <name evidence="2" type="ORF">ACFSC2_02540</name>
</gene>
<dbReference type="Proteomes" id="UP001597138">
    <property type="component" value="Unassembled WGS sequence"/>
</dbReference>
<feature type="transmembrane region" description="Helical" evidence="1">
    <location>
        <begin position="6"/>
        <end position="31"/>
    </location>
</feature>
<feature type="transmembrane region" description="Helical" evidence="1">
    <location>
        <begin position="394"/>
        <end position="418"/>
    </location>
</feature>
<name>A0ABW4H8H3_9FLAO</name>
<feature type="transmembrane region" description="Helical" evidence="1">
    <location>
        <begin position="230"/>
        <end position="247"/>
    </location>
</feature>
<feature type="transmembrane region" description="Helical" evidence="1">
    <location>
        <begin position="203"/>
        <end position="218"/>
    </location>
</feature>
<feature type="transmembrane region" description="Helical" evidence="1">
    <location>
        <begin position="43"/>
        <end position="62"/>
    </location>
</feature>
<evidence type="ECO:0000313" key="3">
    <source>
        <dbReference type="Proteomes" id="UP001597138"/>
    </source>
</evidence>
<dbReference type="EMBL" id="JBHUDZ010000002">
    <property type="protein sequence ID" value="MFD1601610.1"/>
    <property type="molecule type" value="Genomic_DNA"/>
</dbReference>
<keyword evidence="1" id="KW-0472">Membrane</keyword>
<protein>
    <submittedName>
        <fullName evidence="2">O-antigen polymerase</fullName>
    </submittedName>
</protein>
<proteinExistence type="predicted"/>
<keyword evidence="1" id="KW-0812">Transmembrane</keyword>
<feature type="transmembrane region" description="Helical" evidence="1">
    <location>
        <begin position="151"/>
        <end position="173"/>
    </location>
</feature>
<dbReference type="RefSeq" id="WP_379816042.1">
    <property type="nucleotide sequence ID" value="NZ_JBHUDZ010000002.1"/>
</dbReference>
<feature type="transmembrane region" description="Helical" evidence="1">
    <location>
        <begin position="372"/>
        <end position="388"/>
    </location>
</feature>
<keyword evidence="1" id="KW-1133">Transmembrane helix</keyword>
<feature type="transmembrane region" description="Helical" evidence="1">
    <location>
        <begin position="335"/>
        <end position="360"/>
    </location>
</feature>
<accession>A0ABW4H8H3</accession>
<sequence length="426" mass="48610">MTNEAFIIHLLESYGTYIIALLISILVFITLYRRIIASIFDPLALQLLSSMFGFSVVLFLFFDNLISQFYFSSYLFTQFAFWFGFFLFKKTKLVDANFPRIRIKNELLLTESCFLVFSTFNVLLQIIAYLLVGIPLFQESRLETFSGGNGIGIISRFLSILVIGGLFTAIATYKQTKKRWIKNCVIAYGILSTLFFVLSGSRASFITFLFVLFVYKAVEGERKKGEAKKNLKLVVIIGIVVVLIMSIKSGDLVSASSDFLVRIVGSGDVYWSAYPDETIENILPANPFMAIFGDFLASYRIVGWESIPKSIGLQLFNMNYPYWDVVFGSNARHNIFGYVYFGYLGSILFSFILGFILGLFRTYGFKKMRNTGILGMFFCVLYFQIVSLETDLPYVIGQLNSVFMTFVFITPFVVIVYLTQKKHERI</sequence>
<evidence type="ECO:0000256" key="1">
    <source>
        <dbReference type="SAM" id="Phobius"/>
    </source>
</evidence>
<feature type="transmembrane region" description="Helical" evidence="1">
    <location>
        <begin position="68"/>
        <end position="88"/>
    </location>
</feature>
<organism evidence="2 3">
    <name type="scientific">Flavobacterium artemisiae</name>
    <dbReference type="NCBI Taxonomy" id="2126556"/>
    <lineage>
        <taxon>Bacteria</taxon>
        <taxon>Pseudomonadati</taxon>
        <taxon>Bacteroidota</taxon>
        <taxon>Flavobacteriia</taxon>
        <taxon>Flavobacteriales</taxon>
        <taxon>Flavobacteriaceae</taxon>
        <taxon>Flavobacterium</taxon>
    </lineage>
</organism>